<keyword evidence="2" id="KW-0808">Transferase</keyword>
<reference evidence="2 3" key="1">
    <citation type="submission" date="2019-03" db="EMBL/GenBank/DDBJ databases">
        <authorList>
            <consortium name="Pathogen Informatics"/>
        </authorList>
    </citation>
    <scope>NUCLEOTIDE SEQUENCE [LARGE SCALE GENOMIC DNA]</scope>
    <source>
        <strain evidence="2 3">NCTC12126</strain>
    </source>
</reference>
<dbReference type="Proteomes" id="UP000351155">
    <property type="component" value="Unassembled WGS sequence"/>
</dbReference>
<organism evidence="2 3">
    <name type="scientific">Enterobacter cancerogenus</name>
    <dbReference type="NCBI Taxonomy" id="69218"/>
    <lineage>
        <taxon>Bacteria</taxon>
        <taxon>Pseudomonadati</taxon>
        <taxon>Pseudomonadota</taxon>
        <taxon>Gammaproteobacteria</taxon>
        <taxon>Enterobacterales</taxon>
        <taxon>Enterobacteriaceae</taxon>
        <taxon>Enterobacter</taxon>
        <taxon>Enterobacter cloacae complex</taxon>
    </lineage>
</organism>
<dbReference type="EC" id="2.7.3.9" evidence="2"/>
<dbReference type="InterPro" id="IPR000032">
    <property type="entry name" value="HPr-like"/>
</dbReference>
<evidence type="ECO:0000313" key="2">
    <source>
        <dbReference type="EMBL" id="VFS16779.1"/>
    </source>
</evidence>
<evidence type="ECO:0000259" key="1">
    <source>
        <dbReference type="PROSITE" id="PS51350"/>
    </source>
</evidence>
<accession>A0A484X1C6</accession>
<dbReference type="PROSITE" id="PS51350">
    <property type="entry name" value="PTS_HPR_DOM"/>
    <property type="match status" value="1"/>
</dbReference>
<dbReference type="EMBL" id="CAADIW010000007">
    <property type="protein sequence ID" value="VFS16779.1"/>
    <property type="molecule type" value="Genomic_DNA"/>
</dbReference>
<feature type="domain" description="HPr" evidence="1">
    <location>
        <begin position="1"/>
        <end position="59"/>
    </location>
</feature>
<dbReference type="GO" id="GO:0008965">
    <property type="term" value="F:phosphoenolpyruvate-protein phosphotransferase activity"/>
    <property type="evidence" value="ECO:0007669"/>
    <property type="project" value="UniProtKB-EC"/>
</dbReference>
<keyword evidence="2" id="KW-0670">Pyruvate</keyword>
<evidence type="ECO:0000313" key="3">
    <source>
        <dbReference type="Proteomes" id="UP000351155"/>
    </source>
</evidence>
<dbReference type="InterPro" id="IPR035895">
    <property type="entry name" value="HPr-like_sf"/>
</dbReference>
<proteinExistence type="predicted"/>
<dbReference type="SUPFAM" id="SSF55594">
    <property type="entry name" value="HPr-like"/>
    <property type="match status" value="1"/>
</dbReference>
<dbReference type="AlphaFoldDB" id="A0A484X1C6"/>
<sequence>MISIEFSCPLPNGLHARPAWALKEQCSVWRSDIRFINNRLNTPGGCQKLAGADQHRHAV</sequence>
<protein>
    <submittedName>
        <fullName evidence="2">Phosphocarrier protein HPr/phosphoenolpyruvate--protein phosphotransferase</fullName>
        <ecNumber evidence="2">2.7.3.9</ecNumber>
    </submittedName>
</protein>
<name>A0A484X1C6_9ENTR</name>
<gene>
    <name evidence="2" type="primary">fryA_1</name>
    <name evidence="2" type="ORF">NCTC12126_01527</name>
</gene>